<keyword evidence="1" id="KW-0472">Membrane</keyword>
<organism evidence="2">
    <name type="scientific">Anopheles darlingi</name>
    <name type="common">Mosquito</name>
    <dbReference type="NCBI Taxonomy" id="43151"/>
    <lineage>
        <taxon>Eukaryota</taxon>
        <taxon>Metazoa</taxon>
        <taxon>Ecdysozoa</taxon>
        <taxon>Arthropoda</taxon>
        <taxon>Hexapoda</taxon>
        <taxon>Insecta</taxon>
        <taxon>Pterygota</taxon>
        <taxon>Neoptera</taxon>
        <taxon>Endopterygota</taxon>
        <taxon>Diptera</taxon>
        <taxon>Nematocera</taxon>
        <taxon>Culicoidea</taxon>
        <taxon>Culicidae</taxon>
        <taxon>Anophelinae</taxon>
        <taxon>Anopheles</taxon>
    </lineage>
</organism>
<feature type="transmembrane region" description="Helical" evidence="1">
    <location>
        <begin position="12"/>
        <end position="28"/>
    </location>
</feature>
<reference evidence="2" key="1">
    <citation type="submission" date="2018-01" db="EMBL/GenBank/DDBJ databases">
        <title>An insight into the sialome of Amazonian anophelines.</title>
        <authorList>
            <person name="Ribeiro J.M."/>
            <person name="Scarpassa V."/>
            <person name="Calvo E."/>
        </authorList>
    </citation>
    <scope>NUCLEOTIDE SEQUENCE</scope>
</reference>
<evidence type="ECO:0000256" key="1">
    <source>
        <dbReference type="SAM" id="Phobius"/>
    </source>
</evidence>
<dbReference type="AlphaFoldDB" id="A0A2M4DA13"/>
<protein>
    <submittedName>
        <fullName evidence="2">Uncharacterized protein</fullName>
    </submittedName>
</protein>
<feature type="transmembrane region" description="Helical" evidence="1">
    <location>
        <begin position="67"/>
        <end position="85"/>
    </location>
</feature>
<accession>A0A2M4DA13</accession>
<keyword evidence="1" id="KW-0812">Transmembrane</keyword>
<name>A0A2M4DA13_ANODA</name>
<sequence>MFFQLSRFRSSSVFSLGLVLVGASVFLLEKLNFMKVLAFFRLLCIMFVVSFLRFVSLHLAISCHNSLQVFCPSTPFLPVLLFVLFL</sequence>
<dbReference type="EMBL" id="GGFL01010246">
    <property type="protein sequence ID" value="MBW74424.1"/>
    <property type="molecule type" value="Transcribed_RNA"/>
</dbReference>
<keyword evidence="1" id="KW-1133">Transmembrane helix</keyword>
<feature type="transmembrane region" description="Helical" evidence="1">
    <location>
        <begin position="40"/>
        <end position="61"/>
    </location>
</feature>
<proteinExistence type="predicted"/>
<evidence type="ECO:0000313" key="2">
    <source>
        <dbReference type="EMBL" id="MBW74424.1"/>
    </source>
</evidence>